<protein>
    <submittedName>
        <fullName evidence="1">Uncharacterized protein</fullName>
    </submittedName>
</protein>
<gene>
    <name evidence="1" type="ORF">DPX39_010045900</name>
</gene>
<accession>A0A3L6LCE8</accession>
<reference evidence="1" key="1">
    <citation type="submission" date="2018-09" db="EMBL/GenBank/DDBJ databases">
        <title>whole genome sequence of T. equiperdum IVM-t1 strain.</title>
        <authorList>
            <person name="Suganuma K."/>
        </authorList>
    </citation>
    <scope>NUCLEOTIDE SEQUENCE [LARGE SCALE GENOMIC DNA]</scope>
    <source>
        <strain evidence="1">IVM-t1</strain>
    </source>
</reference>
<dbReference type="EMBL" id="QSBY01000001">
    <property type="protein sequence ID" value="RHW74239.1"/>
    <property type="molecule type" value="Genomic_DNA"/>
</dbReference>
<organism evidence="1">
    <name type="scientific">Trypanosoma brucei equiperdum</name>
    <dbReference type="NCBI Taxonomy" id="630700"/>
    <lineage>
        <taxon>Eukaryota</taxon>
        <taxon>Discoba</taxon>
        <taxon>Euglenozoa</taxon>
        <taxon>Kinetoplastea</taxon>
        <taxon>Metakinetoplastina</taxon>
        <taxon>Trypanosomatida</taxon>
        <taxon>Trypanosomatidae</taxon>
        <taxon>Trypanosoma</taxon>
    </lineage>
</organism>
<dbReference type="AlphaFoldDB" id="A0A3L6LCE8"/>
<sequence>MKRYFFCNLSSAFMNEVMKPWKAENTKTSAAFSCLHAPEVLLFYIVYTPLPNCLFVVVNFYDCHSSCLFLLVI</sequence>
<proteinExistence type="predicted"/>
<evidence type="ECO:0000313" key="1">
    <source>
        <dbReference type="EMBL" id="RHW74239.1"/>
    </source>
</evidence>
<comment type="caution">
    <text evidence="1">The sequence shown here is derived from an EMBL/GenBank/DDBJ whole genome shotgun (WGS) entry which is preliminary data.</text>
</comment>
<name>A0A3L6LCE8_9TRYP</name>
<dbReference type="Proteomes" id="UP000266743">
    <property type="component" value="Chromosome 1"/>
</dbReference>